<evidence type="ECO:0000313" key="2">
    <source>
        <dbReference type="EMBL" id="KAF4744699.1"/>
    </source>
</evidence>
<feature type="non-terminal residue" evidence="2">
    <location>
        <position position="1"/>
    </location>
</feature>
<dbReference type="Proteomes" id="UP000553632">
    <property type="component" value="Unassembled WGS sequence"/>
</dbReference>
<proteinExistence type="predicted"/>
<dbReference type="AlphaFoldDB" id="A0A7J6THC5"/>
<protein>
    <recommendedName>
        <fullName evidence="1">Reverse transcriptase domain-containing protein</fullName>
    </recommendedName>
</protein>
<comment type="caution">
    <text evidence="2">The sequence shown here is derived from an EMBL/GenBank/DDBJ whole genome shotgun (WGS) entry which is preliminary data.</text>
</comment>
<reference evidence="2 3" key="1">
    <citation type="submission" date="2020-04" db="EMBL/GenBank/DDBJ databases">
        <title>Perkinsus olseni comparative genomics.</title>
        <authorList>
            <person name="Bogema D.R."/>
        </authorList>
    </citation>
    <scope>NUCLEOTIDE SEQUENCE [LARGE SCALE GENOMIC DNA]</scope>
    <source>
        <strain evidence="2 3">ATCC PRA-207</strain>
    </source>
</reference>
<dbReference type="EMBL" id="JABANO010010693">
    <property type="protein sequence ID" value="KAF4744699.1"/>
    <property type="molecule type" value="Genomic_DNA"/>
</dbReference>
<feature type="domain" description="Reverse transcriptase" evidence="1">
    <location>
        <begin position="71"/>
        <end position="164"/>
    </location>
</feature>
<accession>A0A7J6THC5</accession>
<keyword evidence="3" id="KW-1185">Reference proteome</keyword>
<dbReference type="InterPro" id="IPR000477">
    <property type="entry name" value="RT_dom"/>
</dbReference>
<dbReference type="SUPFAM" id="SSF56672">
    <property type="entry name" value="DNA/RNA polymerases"/>
    <property type="match status" value="1"/>
</dbReference>
<name>A0A7J6THC5_PEROL</name>
<feature type="non-terminal residue" evidence="2">
    <location>
        <position position="178"/>
    </location>
</feature>
<organism evidence="2 3">
    <name type="scientific">Perkinsus olseni</name>
    <name type="common">Perkinsus atlanticus</name>
    <dbReference type="NCBI Taxonomy" id="32597"/>
    <lineage>
        <taxon>Eukaryota</taxon>
        <taxon>Sar</taxon>
        <taxon>Alveolata</taxon>
        <taxon>Perkinsozoa</taxon>
        <taxon>Perkinsea</taxon>
        <taxon>Perkinsida</taxon>
        <taxon>Perkinsidae</taxon>
        <taxon>Perkinsus</taxon>
    </lineage>
</organism>
<dbReference type="Pfam" id="PF00078">
    <property type="entry name" value="RVT_1"/>
    <property type="match status" value="1"/>
</dbReference>
<gene>
    <name evidence="2" type="ORF">FOZ63_020316</name>
</gene>
<dbReference type="InterPro" id="IPR043502">
    <property type="entry name" value="DNA/RNA_pol_sf"/>
</dbReference>
<evidence type="ECO:0000259" key="1">
    <source>
        <dbReference type="Pfam" id="PF00078"/>
    </source>
</evidence>
<evidence type="ECO:0000313" key="3">
    <source>
        <dbReference type="Proteomes" id="UP000553632"/>
    </source>
</evidence>
<sequence length="178" mass="20293">ADQLNNCGAKRQAAVYHSVPVTAMQLTIKREPQVFCEMFTAFLHHRQLPCDLKSGYVITLPKGHDSPSWEVKSWRPITVPTALTRVLERLAYRRVERLIEFPDSFHAYLPGKGCDTAIANLESEVRKIWQNGYSAKCIFLDVEGAFDKCSPWATLKEIKAHRVVGDYLVLLSDYLRGR</sequence>